<dbReference type="SMART" id="SM00530">
    <property type="entry name" value="HTH_XRE"/>
    <property type="match status" value="1"/>
</dbReference>
<dbReference type="AlphaFoldDB" id="A0A2A4WZ26"/>
<dbReference type="GO" id="GO:0003677">
    <property type="term" value="F:DNA binding"/>
    <property type="evidence" value="ECO:0007669"/>
    <property type="project" value="InterPro"/>
</dbReference>
<feature type="transmembrane region" description="Helical" evidence="1">
    <location>
        <begin position="84"/>
        <end position="103"/>
    </location>
</feature>
<keyword evidence="1" id="KW-0812">Transmembrane</keyword>
<reference evidence="4" key="1">
    <citation type="submission" date="2017-08" db="EMBL/GenBank/DDBJ databases">
        <title>A dynamic microbial community with high functional redundancy inhabits the cold, oxic subseafloor aquifer.</title>
        <authorList>
            <person name="Tully B.J."/>
            <person name="Wheat C.G."/>
            <person name="Glazer B.T."/>
            <person name="Huber J.A."/>
        </authorList>
    </citation>
    <scope>NUCLEOTIDE SEQUENCE [LARGE SCALE GENOMIC DNA]</scope>
</reference>
<protein>
    <submittedName>
        <fullName evidence="3">Transcriptional regulator</fullName>
    </submittedName>
</protein>
<dbReference type="EMBL" id="NVUL01000078">
    <property type="protein sequence ID" value="PCI75301.1"/>
    <property type="molecule type" value="Genomic_DNA"/>
</dbReference>
<sequence length="144" mass="15900">MDIMINSVLIKELRRQRSWSQDQLAIAAGLSMRTVQRIEKEGTCSLESSQALAAVFELNVASLQIDTVKELGDISVRRGQKWGIFGNTVGLVCAYTGITYSVISGNLRGLEAGLWYGGIALFCGLTYVVITLLSEFFRKNRIGY</sequence>
<keyword evidence="1" id="KW-0472">Membrane</keyword>
<dbReference type="InterPro" id="IPR010982">
    <property type="entry name" value="Lambda_DNA-bd_dom_sf"/>
</dbReference>
<feature type="domain" description="HTH cro/C1-type" evidence="2">
    <location>
        <begin position="10"/>
        <end position="63"/>
    </location>
</feature>
<name>A0A2A4WZ26_9GAMM</name>
<dbReference type="InterPro" id="IPR001387">
    <property type="entry name" value="Cro/C1-type_HTH"/>
</dbReference>
<dbReference type="PROSITE" id="PS50943">
    <property type="entry name" value="HTH_CROC1"/>
    <property type="match status" value="1"/>
</dbReference>
<dbReference type="Proteomes" id="UP000218767">
    <property type="component" value="Unassembled WGS sequence"/>
</dbReference>
<gene>
    <name evidence="3" type="ORF">COB20_13200</name>
</gene>
<organism evidence="3 4">
    <name type="scientific">SAR86 cluster bacterium</name>
    <dbReference type="NCBI Taxonomy" id="2030880"/>
    <lineage>
        <taxon>Bacteria</taxon>
        <taxon>Pseudomonadati</taxon>
        <taxon>Pseudomonadota</taxon>
        <taxon>Gammaproteobacteria</taxon>
        <taxon>SAR86 cluster</taxon>
    </lineage>
</organism>
<dbReference type="SUPFAM" id="SSF47413">
    <property type="entry name" value="lambda repressor-like DNA-binding domains"/>
    <property type="match status" value="1"/>
</dbReference>
<comment type="caution">
    <text evidence="3">The sequence shown here is derived from an EMBL/GenBank/DDBJ whole genome shotgun (WGS) entry which is preliminary data.</text>
</comment>
<evidence type="ECO:0000313" key="4">
    <source>
        <dbReference type="Proteomes" id="UP000218767"/>
    </source>
</evidence>
<feature type="transmembrane region" description="Helical" evidence="1">
    <location>
        <begin position="115"/>
        <end position="137"/>
    </location>
</feature>
<evidence type="ECO:0000259" key="2">
    <source>
        <dbReference type="PROSITE" id="PS50943"/>
    </source>
</evidence>
<proteinExistence type="predicted"/>
<dbReference type="Pfam" id="PF01381">
    <property type="entry name" value="HTH_3"/>
    <property type="match status" value="1"/>
</dbReference>
<keyword evidence="1" id="KW-1133">Transmembrane helix</keyword>
<evidence type="ECO:0000256" key="1">
    <source>
        <dbReference type="SAM" id="Phobius"/>
    </source>
</evidence>
<dbReference type="Gene3D" id="1.10.260.40">
    <property type="entry name" value="lambda repressor-like DNA-binding domains"/>
    <property type="match status" value="1"/>
</dbReference>
<evidence type="ECO:0000313" key="3">
    <source>
        <dbReference type="EMBL" id="PCI75301.1"/>
    </source>
</evidence>
<accession>A0A2A4WZ26</accession>
<dbReference type="CDD" id="cd00093">
    <property type="entry name" value="HTH_XRE"/>
    <property type="match status" value="1"/>
</dbReference>